<dbReference type="Proteomes" id="UP001549086">
    <property type="component" value="Unassembled WGS sequence"/>
</dbReference>
<evidence type="ECO:0008006" key="3">
    <source>
        <dbReference type="Google" id="ProtNLM"/>
    </source>
</evidence>
<reference evidence="1 2" key="1">
    <citation type="submission" date="2024-06" db="EMBL/GenBank/DDBJ databases">
        <title>Genomic Encyclopedia of Type Strains, Phase IV (KMG-IV): sequencing the most valuable type-strain genomes for metagenomic binning, comparative biology and taxonomic classification.</title>
        <authorList>
            <person name="Goeker M."/>
        </authorList>
    </citation>
    <scope>NUCLEOTIDE SEQUENCE [LARGE SCALE GENOMIC DNA]</scope>
    <source>
        <strain evidence="1 2">DSM 23649</strain>
    </source>
</reference>
<evidence type="ECO:0000313" key="2">
    <source>
        <dbReference type="Proteomes" id="UP001549086"/>
    </source>
</evidence>
<comment type="caution">
    <text evidence="1">The sequence shown here is derived from an EMBL/GenBank/DDBJ whole genome shotgun (WGS) entry which is preliminary data.</text>
</comment>
<proteinExistence type="predicted"/>
<keyword evidence="2" id="KW-1185">Reference proteome</keyword>
<organism evidence="1 2">
    <name type="scientific">Bartonella silvatica</name>
    <dbReference type="NCBI Taxonomy" id="357760"/>
    <lineage>
        <taxon>Bacteria</taxon>
        <taxon>Pseudomonadati</taxon>
        <taxon>Pseudomonadota</taxon>
        <taxon>Alphaproteobacteria</taxon>
        <taxon>Hyphomicrobiales</taxon>
        <taxon>Bartonellaceae</taxon>
        <taxon>Bartonella</taxon>
    </lineage>
</organism>
<dbReference type="EMBL" id="JBEPLI010000008">
    <property type="protein sequence ID" value="MET3589907.1"/>
    <property type="molecule type" value="Genomic_DNA"/>
</dbReference>
<name>A0ABV2HHN5_9HYPH</name>
<gene>
    <name evidence="1" type="ORF">ABID23_000995</name>
</gene>
<protein>
    <recommendedName>
        <fullName evidence="3">Transposase</fullName>
    </recommendedName>
</protein>
<sequence>MFFKKAHEWIAGWRSVLRKGRDPMKERNKQKREAITIMRGILTVFAE</sequence>
<evidence type="ECO:0000313" key="1">
    <source>
        <dbReference type="EMBL" id="MET3589907.1"/>
    </source>
</evidence>
<accession>A0ABV2HHN5</accession>